<organism evidence="10 11">
    <name type="scientific">Daphnia pulex</name>
    <name type="common">Water flea</name>
    <dbReference type="NCBI Taxonomy" id="6669"/>
    <lineage>
        <taxon>Eukaryota</taxon>
        <taxon>Metazoa</taxon>
        <taxon>Ecdysozoa</taxon>
        <taxon>Arthropoda</taxon>
        <taxon>Crustacea</taxon>
        <taxon>Branchiopoda</taxon>
        <taxon>Diplostraca</taxon>
        <taxon>Cladocera</taxon>
        <taxon>Anomopoda</taxon>
        <taxon>Daphniidae</taxon>
        <taxon>Daphnia</taxon>
    </lineage>
</organism>
<dbReference type="Gene3D" id="3.30.40.10">
    <property type="entry name" value="Zinc/RING finger domain, C3HC4 (zinc finger)"/>
    <property type="match status" value="1"/>
</dbReference>
<dbReference type="Pfam" id="PF00443">
    <property type="entry name" value="UCH"/>
    <property type="match status" value="1"/>
</dbReference>
<feature type="region of interest" description="Disordered" evidence="7">
    <location>
        <begin position="252"/>
        <end position="332"/>
    </location>
</feature>
<dbReference type="HOGENOM" id="CLU_714903_0_0_1"/>
<dbReference type="PROSITE" id="PS50271">
    <property type="entry name" value="ZF_UBP"/>
    <property type="match status" value="1"/>
</dbReference>
<name>E9HAI4_DAPPU</name>
<evidence type="ECO:0000259" key="8">
    <source>
        <dbReference type="PROSITE" id="PS50235"/>
    </source>
</evidence>
<dbReference type="Proteomes" id="UP000000305">
    <property type="component" value="Unassembled WGS sequence"/>
</dbReference>
<evidence type="ECO:0000256" key="5">
    <source>
        <dbReference type="ARBA" id="ARBA00022833"/>
    </source>
</evidence>
<keyword evidence="11" id="KW-1185">Reference proteome</keyword>
<dbReference type="eggNOG" id="KOG1870">
    <property type="taxonomic scope" value="Eukaryota"/>
</dbReference>
<dbReference type="Pfam" id="PF02148">
    <property type="entry name" value="zf-UBP"/>
    <property type="match status" value="1"/>
</dbReference>
<dbReference type="STRING" id="6669.E9HAI4"/>
<evidence type="ECO:0000313" key="10">
    <source>
        <dbReference type="EMBL" id="EFX71185.1"/>
    </source>
</evidence>
<dbReference type="PhylomeDB" id="E9HAI4"/>
<keyword evidence="4 6" id="KW-0863">Zinc-finger</keyword>
<dbReference type="AlphaFoldDB" id="E9HAI4"/>
<dbReference type="SUPFAM" id="SSF54001">
    <property type="entry name" value="Cysteine proteinases"/>
    <property type="match status" value="1"/>
</dbReference>
<dbReference type="GO" id="GO:0008270">
    <property type="term" value="F:zinc ion binding"/>
    <property type="evidence" value="ECO:0007669"/>
    <property type="project" value="UniProtKB-KW"/>
</dbReference>
<dbReference type="InterPro" id="IPR001607">
    <property type="entry name" value="Znf_UBP"/>
</dbReference>
<dbReference type="PANTHER" id="PTHR21646">
    <property type="entry name" value="UBIQUITIN CARBOXYL-TERMINAL HYDROLASE"/>
    <property type="match status" value="1"/>
</dbReference>
<feature type="domain" description="UBP-type" evidence="9">
    <location>
        <begin position="5"/>
        <end position="127"/>
    </location>
</feature>
<evidence type="ECO:0000256" key="6">
    <source>
        <dbReference type="PROSITE-ProRule" id="PRU00502"/>
    </source>
</evidence>
<feature type="compositionally biased region" description="Polar residues" evidence="7">
    <location>
        <begin position="321"/>
        <end position="332"/>
    </location>
</feature>
<dbReference type="InParanoid" id="E9HAI4"/>
<protein>
    <recommendedName>
        <fullName evidence="2">ubiquitinyl hydrolase 1</fullName>
        <ecNumber evidence="2">3.4.19.12</ecNumber>
    </recommendedName>
</protein>
<reference evidence="10 11" key="1">
    <citation type="journal article" date="2011" name="Science">
        <title>The ecoresponsive genome of Daphnia pulex.</title>
        <authorList>
            <person name="Colbourne J.K."/>
            <person name="Pfrender M.E."/>
            <person name="Gilbert D."/>
            <person name="Thomas W.K."/>
            <person name="Tucker A."/>
            <person name="Oakley T.H."/>
            <person name="Tokishita S."/>
            <person name="Aerts A."/>
            <person name="Arnold G.J."/>
            <person name="Basu M.K."/>
            <person name="Bauer D.J."/>
            <person name="Caceres C.E."/>
            <person name="Carmel L."/>
            <person name="Casola C."/>
            <person name="Choi J.H."/>
            <person name="Detter J.C."/>
            <person name="Dong Q."/>
            <person name="Dusheyko S."/>
            <person name="Eads B.D."/>
            <person name="Frohlich T."/>
            <person name="Geiler-Samerotte K.A."/>
            <person name="Gerlach D."/>
            <person name="Hatcher P."/>
            <person name="Jogdeo S."/>
            <person name="Krijgsveld J."/>
            <person name="Kriventseva E.V."/>
            <person name="Kultz D."/>
            <person name="Laforsch C."/>
            <person name="Lindquist E."/>
            <person name="Lopez J."/>
            <person name="Manak J.R."/>
            <person name="Muller J."/>
            <person name="Pangilinan J."/>
            <person name="Patwardhan R.P."/>
            <person name="Pitluck S."/>
            <person name="Pritham E.J."/>
            <person name="Rechtsteiner A."/>
            <person name="Rho M."/>
            <person name="Rogozin I.B."/>
            <person name="Sakarya O."/>
            <person name="Salamov A."/>
            <person name="Schaack S."/>
            <person name="Shapiro H."/>
            <person name="Shiga Y."/>
            <person name="Skalitzky C."/>
            <person name="Smith Z."/>
            <person name="Souvorov A."/>
            <person name="Sung W."/>
            <person name="Tang Z."/>
            <person name="Tsuchiya D."/>
            <person name="Tu H."/>
            <person name="Vos H."/>
            <person name="Wang M."/>
            <person name="Wolf Y.I."/>
            <person name="Yamagata H."/>
            <person name="Yamada T."/>
            <person name="Ye Y."/>
            <person name="Shaw J.R."/>
            <person name="Andrews J."/>
            <person name="Crease T.J."/>
            <person name="Tang H."/>
            <person name="Lucas S.M."/>
            <person name="Robertson H.M."/>
            <person name="Bork P."/>
            <person name="Koonin E.V."/>
            <person name="Zdobnov E.M."/>
            <person name="Grigoriev I.V."/>
            <person name="Lynch M."/>
            <person name="Boore J.L."/>
        </authorList>
    </citation>
    <scope>NUCLEOTIDE SEQUENCE [LARGE SCALE GENOMIC DNA]</scope>
</reference>
<dbReference type="OrthoDB" id="73004at2759"/>
<evidence type="ECO:0000256" key="4">
    <source>
        <dbReference type="ARBA" id="ARBA00022771"/>
    </source>
</evidence>
<evidence type="ECO:0000256" key="3">
    <source>
        <dbReference type="ARBA" id="ARBA00022723"/>
    </source>
</evidence>
<feature type="compositionally biased region" description="Polar residues" evidence="7">
    <location>
        <begin position="287"/>
        <end position="298"/>
    </location>
</feature>
<sequence length="387" mass="43440">MEKKSYCDHAEQSSFSGLGELSSKANLNGVSKGLTRLTSLVTEDAHCQECQIPGRNLWLCLHSKCYLILCGETHKDHSSDHFQDYNNHCLHLNLTTFRIWCYKCEGEMFPLNNDPAISQNLLTLFSQENTSDQLMRLRCETQGIVGLQNLGNTCYLNAALQALSNVPPMTQYFLECMPSTDKDKEVKRTSLAKAYRTLIQNVWSENPPSSIAPTSVLYAVKLVFQMFRGFQQHDSQEFLRCFMDQLHEELKEPEGVSETNFSDEDSEQSESESYLTCDSGVSDDEGSSQSCSNATYHSGSRKRTRSSSDSEFSDALDRSPSPRNTSVEGTASSSIKFRSIVSDVFDGQILSSVECLTCNLISNRLETFQDLSLPIPSREQLLVIHQS</sequence>
<dbReference type="EC" id="3.4.19.12" evidence="2"/>
<evidence type="ECO:0000259" key="9">
    <source>
        <dbReference type="PROSITE" id="PS50271"/>
    </source>
</evidence>
<dbReference type="SMART" id="SM00290">
    <property type="entry name" value="ZnF_UBP"/>
    <property type="match status" value="1"/>
</dbReference>
<dbReference type="PROSITE" id="PS50235">
    <property type="entry name" value="USP_3"/>
    <property type="match status" value="1"/>
</dbReference>
<dbReference type="PANTHER" id="PTHR21646:SF86">
    <property type="entry name" value="UBIQUITIN CARBOXYL-TERMINAL HYDROLASE"/>
    <property type="match status" value="1"/>
</dbReference>
<dbReference type="EMBL" id="GL732612">
    <property type="protein sequence ID" value="EFX71185.1"/>
    <property type="molecule type" value="Genomic_DNA"/>
</dbReference>
<feature type="non-terminal residue" evidence="10">
    <location>
        <position position="387"/>
    </location>
</feature>
<dbReference type="GO" id="GO:0016579">
    <property type="term" value="P:protein deubiquitination"/>
    <property type="evidence" value="ECO:0007669"/>
    <property type="project" value="InterPro"/>
</dbReference>
<proteinExistence type="predicted"/>
<dbReference type="KEGG" id="dpx:DAPPUDRAFT_228023"/>
<dbReference type="InterPro" id="IPR001394">
    <property type="entry name" value="Peptidase_C19_UCH"/>
</dbReference>
<dbReference type="InterPro" id="IPR050185">
    <property type="entry name" value="Ub_carboxyl-term_hydrolase"/>
</dbReference>
<dbReference type="InterPro" id="IPR028889">
    <property type="entry name" value="USP"/>
</dbReference>
<dbReference type="InterPro" id="IPR038765">
    <property type="entry name" value="Papain-like_cys_pep_sf"/>
</dbReference>
<dbReference type="InterPro" id="IPR013083">
    <property type="entry name" value="Znf_RING/FYVE/PHD"/>
</dbReference>
<comment type="catalytic activity">
    <reaction evidence="1">
        <text>Thiol-dependent hydrolysis of ester, thioester, amide, peptide and isopeptide bonds formed by the C-terminal Gly of ubiquitin (a 76-residue protein attached to proteins as an intracellular targeting signal).</text>
        <dbReference type="EC" id="3.4.19.12"/>
    </reaction>
</comment>
<dbReference type="SUPFAM" id="SSF57850">
    <property type="entry name" value="RING/U-box"/>
    <property type="match status" value="1"/>
</dbReference>
<feature type="compositionally biased region" description="Acidic residues" evidence="7">
    <location>
        <begin position="261"/>
        <end position="270"/>
    </location>
</feature>
<keyword evidence="5" id="KW-0862">Zinc</keyword>
<dbReference type="GO" id="GO:0004843">
    <property type="term" value="F:cysteine-type deubiquitinase activity"/>
    <property type="evidence" value="ECO:0007669"/>
    <property type="project" value="UniProtKB-EC"/>
</dbReference>
<dbReference type="InterPro" id="IPR018200">
    <property type="entry name" value="USP_CS"/>
</dbReference>
<keyword evidence="3" id="KW-0479">Metal-binding</keyword>
<accession>E9HAI4</accession>
<evidence type="ECO:0000256" key="2">
    <source>
        <dbReference type="ARBA" id="ARBA00012759"/>
    </source>
</evidence>
<evidence type="ECO:0000256" key="7">
    <source>
        <dbReference type="SAM" id="MobiDB-lite"/>
    </source>
</evidence>
<evidence type="ECO:0000313" key="11">
    <source>
        <dbReference type="Proteomes" id="UP000000305"/>
    </source>
</evidence>
<gene>
    <name evidence="10" type="ORF">DAPPUDRAFT_228023</name>
</gene>
<dbReference type="PROSITE" id="PS00972">
    <property type="entry name" value="USP_1"/>
    <property type="match status" value="1"/>
</dbReference>
<dbReference type="Gene3D" id="3.90.70.10">
    <property type="entry name" value="Cysteine proteinases"/>
    <property type="match status" value="1"/>
</dbReference>
<evidence type="ECO:0000256" key="1">
    <source>
        <dbReference type="ARBA" id="ARBA00000707"/>
    </source>
</evidence>
<dbReference type="FunFam" id="3.30.40.10:FF:000749">
    <property type="entry name" value="Ubiquitinyl hydrolase 1"/>
    <property type="match status" value="1"/>
</dbReference>
<feature type="domain" description="USP" evidence="8">
    <location>
        <begin position="145"/>
        <end position="387"/>
    </location>
</feature>